<feature type="domain" description="Rad21/Rec8-like protein C-terminal eukaryotic" evidence="1">
    <location>
        <begin position="245"/>
        <end position="271"/>
    </location>
</feature>
<gene>
    <name evidence="2" type="ORF">GIB67_030711</name>
</gene>
<organism evidence="2 3">
    <name type="scientific">Kingdonia uniflora</name>
    <dbReference type="NCBI Taxonomy" id="39325"/>
    <lineage>
        <taxon>Eukaryota</taxon>
        <taxon>Viridiplantae</taxon>
        <taxon>Streptophyta</taxon>
        <taxon>Embryophyta</taxon>
        <taxon>Tracheophyta</taxon>
        <taxon>Spermatophyta</taxon>
        <taxon>Magnoliopsida</taxon>
        <taxon>Ranunculales</taxon>
        <taxon>Circaeasteraceae</taxon>
        <taxon>Kingdonia</taxon>
    </lineage>
</organism>
<proteinExistence type="predicted"/>
<dbReference type="EMBL" id="JACGCM010002660">
    <property type="protein sequence ID" value="KAF6136947.1"/>
    <property type="molecule type" value="Genomic_DNA"/>
</dbReference>
<name>A0A7J7L2Z0_9MAGN</name>
<keyword evidence="3" id="KW-1185">Reference proteome</keyword>
<comment type="caution">
    <text evidence="2">The sequence shown here is derived from an EMBL/GenBank/DDBJ whole genome shotgun (WGS) entry which is preliminary data.</text>
</comment>
<reference evidence="2 3" key="1">
    <citation type="journal article" date="2020" name="IScience">
        <title>Genome Sequencing of the Endangered Kingdonia uniflora (Circaeasteraceae, Ranunculales) Reveals Potential Mechanisms of Evolutionary Specialization.</title>
        <authorList>
            <person name="Sun Y."/>
            <person name="Deng T."/>
            <person name="Zhang A."/>
            <person name="Moore M.J."/>
            <person name="Landis J.B."/>
            <person name="Lin N."/>
            <person name="Zhang H."/>
            <person name="Zhang X."/>
            <person name="Huang J."/>
            <person name="Zhang X."/>
            <person name="Sun H."/>
            <person name="Wang H."/>
        </authorList>
    </citation>
    <scope>NUCLEOTIDE SEQUENCE [LARGE SCALE GENOMIC DNA]</scope>
    <source>
        <strain evidence="2">TB1705</strain>
        <tissue evidence="2">Leaf</tissue>
    </source>
</reference>
<dbReference type="OrthoDB" id="10071381at2759"/>
<dbReference type="Pfam" id="PF04824">
    <property type="entry name" value="Rad21_Rec8"/>
    <property type="match status" value="1"/>
</dbReference>
<sequence length="271" mass="30106">MSNMKIAHLMELPPVGLTHELSGHGSKEIYYPAPLMNLWMKYSQLQPPHDSPSASNLNFAFDSKTNFIRPPPRLVFDQELPDFVSDCTQVLASFILSSSMLTYLSASCVMYMDMKPIEEFHTRVGSQLKPVSLKKQVSVERHMVNPDNFEFPVTEATMMVMPGNSGTFGGNERSIPSSGFGNGFLPVELEVQRASGRSNSKRLFSSSIQNGSGLAPVAEDIPWDLLEPSFKLRTLSESSPTHDPVLATHDLVKVQQRVAYEDILISRGPKM</sequence>
<evidence type="ECO:0000259" key="1">
    <source>
        <dbReference type="Pfam" id="PF04824"/>
    </source>
</evidence>
<dbReference type="AlphaFoldDB" id="A0A7J7L2Z0"/>
<evidence type="ECO:0000313" key="3">
    <source>
        <dbReference type="Proteomes" id="UP000541444"/>
    </source>
</evidence>
<dbReference type="InterPro" id="IPR006909">
    <property type="entry name" value="Rad21/Rec8_C_eu"/>
</dbReference>
<accession>A0A7J7L2Z0</accession>
<dbReference type="Proteomes" id="UP000541444">
    <property type="component" value="Unassembled WGS sequence"/>
</dbReference>
<protein>
    <recommendedName>
        <fullName evidence="1">Rad21/Rec8-like protein C-terminal eukaryotic domain-containing protein</fullName>
    </recommendedName>
</protein>
<evidence type="ECO:0000313" key="2">
    <source>
        <dbReference type="EMBL" id="KAF6136947.1"/>
    </source>
</evidence>